<feature type="transmembrane region" description="Helical" evidence="1">
    <location>
        <begin position="259"/>
        <end position="284"/>
    </location>
</feature>
<proteinExistence type="predicted"/>
<sequence length="371" mass="39953">MRRFQQYVLPGIIFQSVLIGGAYSTGREIVQYGARFGPRGLWSIVAIFLGFSLMCALAFEFSRVSRAYDYRNFVRALIGPAWPLFDVLFFAMAILVIAVVGAASGDVVEEILGLPYWVGVVVVVCLVGALNTSGRAAIERFKTVGSVVLYVGYILFAGAVLYERWPQTMVALREGPGTAGGDAGASIAAAFGVGILYVGYNLASLPAAFFTLDRQTTRRQAFGAGIIGGLMATVPFVLTYLAIMGYYPDAEVTTANVPWLVMLGRVGGDTLLAVFAFVVVWTLVETSTGMIHAIIERVTVNLAEVGRQPMSRRQVGTLTVAVLVLAAVLSRFGLIELVARGYTLMAYGFLLLFALPLCTVGVYRIFKASAR</sequence>
<feature type="transmembrane region" description="Helical" evidence="1">
    <location>
        <begin position="144"/>
        <end position="165"/>
    </location>
</feature>
<feature type="transmembrane region" description="Helical" evidence="1">
    <location>
        <begin position="40"/>
        <end position="61"/>
    </location>
</feature>
<feature type="transmembrane region" description="Helical" evidence="1">
    <location>
        <begin position="222"/>
        <end position="247"/>
    </location>
</feature>
<keyword evidence="1" id="KW-1133">Transmembrane helix</keyword>
<dbReference type="EMBL" id="UINC01001799">
    <property type="protein sequence ID" value="SUZ89027.1"/>
    <property type="molecule type" value="Genomic_DNA"/>
</dbReference>
<reference evidence="2" key="1">
    <citation type="submission" date="2018-05" db="EMBL/GenBank/DDBJ databases">
        <authorList>
            <person name="Lanie J.A."/>
            <person name="Ng W.-L."/>
            <person name="Kazmierczak K.M."/>
            <person name="Andrzejewski T.M."/>
            <person name="Davidsen T.M."/>
            <person name="Wayne K.J."/>
            <person name="Tettelin H."/>
            <person name="Glass J.I."/>
            <person name="Rusch D."/>
            <person name="Podicherti R."/>
            <person name="Tsui H.-C.T."/>
            <person name="Winkler M.E."/>
        </authorList>
    </citation>
    <scope>NUCLEOTIDE SEQUENCE</scope>
</reference>
<dbReference type="AlphaFoldDB" id="A0A381RGL5"/>
<dbReference type="PANTHER" id="PTHR37814:SF1">
    <property type="entry name" value="MEMBRANE PROTEIN"/>
    <property type="match status" value="1"/>
</dbReference>
<dbReference type="PANTHER" id="PTHR37814">
    <property type="entry name" value="CONSERVED MEMBRANE PROTEIN"/>
    <property type="match status" value="1"/>
</dbReference>
<dbReference type="InterPro" id="IPR038728">
    <property type="entry name" value="YkvI-like"/>
</dbReference>
<dbReference type="Gene3D" id="1.20.1740.10">
    <property type="entry name" value="Amino acid/polyamine transporter I"/>
    <property type="match status" value="1"/>
</dbReference>
<feature type="transmembrane region" description="Helical" evidence="1">
    <location>
        <begin position="346"/>
        <end position="366"/>
    </location>
</feature>
<name>A0A381RGL5_9ZZZZ</name>
<protein>
    <recommendedName>
        <fullName evidence="3">Amino acid transporter transmembrane domain-containing protein</fullName>
    </recommendedName>
</protein>
<gene>
    <name evidence="2" type="ORF">METZ01_LOCUS41881</name>
</gene>
<feature type="transmembrane region" description="Helical" evidence="1">
    <location>
        <begin position="82"/>
        <end position="102"/>
    </location>
</feature>
<evidence type="ECO:0000313" key="2">
    <source>
        <dbReference type="EMBL" id="SUZ89027.1"/>
    </source>
</evidence>
<evidence type="ECO:0000256" key="1">
    <source>
        <dbReference type="SAM" id="Phobius"/>
    </source>
</evidence>
<evidence type="ECO:0008006" key="3">
    <source>
        <dbReference type="Google" id="ProtNLM"/>
    </source>
</evidence>
<organism evidence="2">
    <name type="scientific">marine metagenome</name>
    <dbReference type="NCBI Taxonomy" id="408172"/>
    <lineage>
        <taxon>unclassified sequences</taxon>
        <taxon>metagenomes</taxon>
        <taxon>ecological metagenomes</taxon>
    </lineage>
</organism>
<feature type="transmembrane region" description="Helical" evidence="1">
    <location>
        <begin position="114"/>
        <end position="132"/>
    </location>
</feature>
<feature type="transmembrane region" description="Helical" evidence="1">
    <location>
        <begin position="315"/>
        <end position="334"/>
    </location>
</feature>
<accession>A0A381RGL5</accession>
<keyword evidence="1" id="KW-0472">Membrane</keyword>
<feature type="transmembrane region" description="Helical" evidence="1">
    <location>
        <begin position="185"/>
        <end position="210"/>
    </location>
</feature>
<keyword evidence="1" id="KW-0812">Transmembrane</keyword>